<keyword evidence="2" id="KW-1185">Reference proteome</keyword>
<organism evidence="1 2">
    <name type="scientific">Vararia minispora EC-137</name>
    <dbReference type="NCBI Taxonomy" id="1314806"/>
    <lineage>
        <taxon>Eukaryota</taxon>
        <taxon>Fungi</taxon>
        <taxon>Dikarya</taxon>
        <taxon>Basidiomycota</taxon>
        <taxon>Agaricomycotina</taxon>
        <taxon>Agaricomycetes</taxon>
        <taxon>Russulales</taxon>
        <taxon>Lachnocladiaceae</taxon>
        <taxon>Vararia</taxon>
    </lineage>
</organism>
<reference evidence="1" key="2">
    <citation type="journal article" date="2022" name="New Phytol.">
        <title>Evolutionary transition to the ectomycorrhizal habit in the genomes of a hyperdiverse lineage of mushroom-forming fungi.</title>
        <authorList>
            <person name="Looney B."/>
            <person name="Miyauchi S."/>
            <person name="Morin E."/>
            <person name="Drula E."/>
            <person name="Courty P.E."/>
            <person name="Kohler A."/>
            <person name="Kuo A."/>
            <person name="LaButti K."/>
            <person name="Pangilinan J."/>
            <person name="Lipzen A."/>
            <person name="Riley R."/>
            <person name="Andreopoulos W."/>
            <person name="He G."/>
            <person name="Johnson J."/>
            <person name="Nolan M."/>
            <person name="Tritt A."/>
            <person name="Barry K.W."/>
            <person name="Grigoriev I.V."/>
            <person name="Nagy L.G."/>
            <person name="Hibbett D."/>
            <person name="Henrissat B."/>
            <person name="Matheny P.B."/>
            <person name="Labbe J."/>
            <person name="Martin F.M."/>
        </authorList>
    </citation>
    <scope>NUCLEOTIDE SEQUENCE</scope>
    <source>
        <strain evidence="1">EC-137</strain>
    </source>
</reference>
<proteinExistence type="predicted"/>
<evidence type="ECO:0000313" key="2">
    <source>
        <dbReference type="Proteomes" id="UP000814128"/>
    </source>
</evidence>
<protein>
    <submittedName>
        <fullName evidence="1">Major facilitator superfamily domain-containing protein</fullName>
    </submittedName>
</protein>
<gene>
    <name evidence="1" type="ORF">K488DRAFT_58497</name>
</gene>
<comment type="caution">
    <text evidence="1">The sequence shown here is derived from an EMBL/GenBank/DDBJ whole genome shotgun (WGS) entry which is preliminary data.</text>
</comment>
<name>A0ACB8QA99_9AGAM</name>
<sequence>MHYADKKAHVLVVTGGATTNTLDIEHQEVHDDPRKWSPLRKSIILFIIACAALIAGFSGDIYNPGISDIERDLHATSSQISLSLAIFTLVQGSVPLFWASISEIKGRKLVYILSVVFALVGSILAAVSHSISELIGTRVLQGVGGAAVTSIGAATLADLYDSHERGTRMGIYYATQLLGPSLGPLIGGILTQTSSWRATFWFLVAWQGMCLFAFVFIFRDTFRRERSLAYQGALRRRRREHCQKTAKWPAFGQRGTSTATTFDAIANIEAEPAIAGMNSKHTAEDIKLSFADINPLPPLWQVLRRPNNFTMLFSNGLSFGFNFCITYTCTRTLEGRYGYDALKTGLVLLAFGMGNCVGGVLGGRWSDYTLRKLKEKSGGKATPEARRGMRLESTKHVLFLFPIPVIAYGWLAERQAPIAAVCIALFFSGFFAIWIYSSTIAYIVDANSGRSSSAVATNSFFRGVSSFAFGELAVPLQVGLGDGGMYTLWAGLLIICEILILLVFYHGGKWRESAEEKERKASLEN</sequence>
<dbReference type="Proteomes" id="UP000814128">
    <property type="component" value="Unassembled WGS sequence"/>
</dbReference>
<reference evidence="1" key="1">
    <citation type="submission" date="2021-02" db="EMBL/GenBank/DDBJ databases">
        <authorList>
            <consortium name="DOE Joint Genome Institute"/>
            <person name="Ahrendt S."/>
            <person name="Looney B.P."/>
            <person name="Miyauchi S."/>
            <person name="Morin E."/>
            <person name="Drula E."/>
            <person name="Courty P.E."/>
            <person name="Chicoki N."/>
            <person name="Fauchery L."/>
            <person name="Kohler A."/>
            <person name="Kuo A."/>
            <person name="Labutti K."/>
            <person name="Pangilinan J."/>
            <person name="Lipzen A."/>
            <person name="Riley R."/>
            <person name="Andreopoulos W."/>
            <person name="He G."/>
            <person name="Johnson J."/>
            <person name="Barry K.W."/>
            <person name="Grigoriev I.V."/>
            <person name="Nagy L."/>
            <person name="Hibbett D."/>
            <person name="Henrissat B."/>
            <person name="Matheny P.B."/>
            <person name="Labbe J."/>
            <person name="Martin F."/>
        </authorList>
    </citation>
    <scope>NUCLEOTIDE SEQUENCE</scope>
    <source>
        <strain evidence="1">EC-137</strain>
    </source>
</reference>
<accession>A0ACB8QA99</accession>
<dbReference type="EMBL" id="MU273749">
    <property type="protein sequence ID" value="KAI0028480.1"/>
    <property type="molecule type" value="Genomic_DNA"/>
</dbReference>
<evidence type="ECO:0000313" key="1">
    <source>
        <dbReference type="EMBL" id="KAI0028480.1"/>
    </source>
</evidence>